<evidence type="ECO:0000256" key="5">
    <source>
        <dbReference type="SAM" id="SignalP"/>
    </source>
</evidence>
<dbReference type="InterPro" id="IPR033434">
    <property type="entry name" value="MucB/RseB_N"/>
</dbReference>
<organism evidence="8 9">
    <name type="scientific">Shewanella surugensis</name>
    <dbReference type="NCBI Taxonomy" id="212020"/>
    <lineage>
        <taxon>Bacteria</taxon>
        <taxon>Pseudomonadati</taxon>
        <taxon>Pseudomonadota</taxon>
        <taxon>Gammaproteobacteria</taxon>
        <taxon>Alteromonadales</taxon>
        <taxon>Shewanellaceae</taxon>
        <taxon>Shewanella</taxon>
    </lineage>
</organism>
<dbReference type="Proteomes" id="UP001203423">
    <property type="component" value="Unassembled WGS sequence"/>
</dbReference>
<keyword evidence="4" id="KW-0574">Periplasm</keyword>
<dbReference type="RefSeq" id="WP_248938453.1">
    <property type="nucleotide sequence ID" value="NZ_JAKIKS010000002.1"/>
</dbReference>
<name>A0ABT0L5Z0_9GAMM</name>
<evidence type="ECO:0000256" key="2">
    <source>
        <dbReference type="ARBA" id="ARBA00008150"/>
    </source>
</evidence>
<dbReference type="PIRSF" id="PIRSF005427">
    <property type="entry name" value="RseB"/>
    <property type="match status" value="1"/>
</dbReference>
<proteinExistence type="inferred from homology"/>
<gene>
    <name evidence="8" type="ORF">L2764_01085</name>
</gene>
<dbReference type="InterPro" id="IPR005588">
    <property type="entry name" value="MucB_RseB"/>
</dbReference>
<dbReference type="Pfam" id="PF17188">
    <property type="entry name" value="MucB_RseB_C"/>
    <property type="match status" value="1"/>
</dbReference>
<dbReference type="PANTHER" id="PTHR38782">
    <property type="match status" value="1"/>
</dbReference>
<evidence type="ECO:0000313" key="8">
    <source>
        <dbReference type="EMBL" id="MCL1123106.1"/>
    </source>
</evidence>
<feature type="chain" id="PRO_5046860434" evidence="5">
    <location>
        <begin position="18"/>
        <end position="310"/>
    </location>
</feature>
<sequence>MRILGLALLAMMFPALAQDEVSAKAWLENMSQALHEKEYKISVIQLQAEHISPLVYIHGKVDAKEVAFLEYLNGPPQSAVRVDNTVSFIEYKQAPYSVNAKRIPGVLPAGFAGDISRLESGYQFVLGGRSRLAGRPSQLVRLIPKDDFRFGYQIWLDMETALPLRYDLMTKDKQLLEQLLVVELLVLDKAPAILIEAKKQEWPAVVVQAQSTKKTQWDFSWLPQGFRVQTNDQHRLMGNNETVEYIALSDGLANISVYISKVGDSPLPEGLVTRNGLGLSAEVVGNVEVVAVGKVPTETLTRIAKSVVIK</sequence>
<evidence type="ECO:0000313" key="9">
    <source>
        <dbReference type="Proteomes" id="UP001203423"/>
    </source>
</evidence>
<dbReference type="Pfam" id="PF03888">
    <property type="entry name" value="MucB_RseB"/>
    <property type="match status" value="1"/>
</dbReference>
<comment type="caution">
    <text evidence="8">The sequence shown here is derived from an EMBL/GenBank/DDBJ whole genome shotgun (WGS) entry which is preliminary data.</text>
</comment>
<evidence type="ECO:0000256" key="1">
    <source>
        <dbReference type="ARBA" id="ARBA00004418"/>
    </source>
</evidence>
<comment type="subcellular location">
    <subcellularLocation>
        <location evidence="1">Periplasm</location>
    </subcellularLocation>
</comment>
<dbReference type="Gene3D" id="2.50.20.10">
    <property type="entry name" value="Lipoprotein localisation LolA/LolB/LppX"/>
    <property type="match status" value="1"/>
</dbReference>
<dbReference type="Gene3D" id="3.30.200.100">
    <property type="entry name" value="MucB/RseB, C-terminal domain"/>
    <property type="match status" value="1"/>
</dbReference>
<comment type="similarity">
    <text evidence="2">Belongs to the RseB family.</text>
</comment>
<dbReference type="PANTHER" id="PTHR38782:SF1">
    <property type="entry name" value="SIGMA-E FACTOR REGULATORY PROTEIN RSEB"/>
    <property type="match status" value="1"/>
</dbReference>
<reference evidence="8 9" key="1">
    <citation type="submission" date="2022-01" db="EMBL/GenBank/DDBJ databases">
        <title>Whole genome-based taxonomy of the Shewanellaceae.</title>
        <authorList>
            <person name="Martin-Rodriguez A.J."/>
        </authorList>
    </citation>
    <scope>NUCLEOTIDE SEQUENCE [LARGE SCALE GENOMIC DNA]</scope>
    <source>
        <strain evidence="8 9">DSM 17177</strain>
    </source>
</reference>
<feature type="domain" description="MucB/RseB N-terminal" evidence="6">
    <location>
        <begin position="22"/>
        <end position="204"/>
    </location>
</feature>
<keyword evidence="9" id="KW-1185">Reference proteome</keyword>
<feature type="domain" description="MucB/RseB C-terminal" evidence="7">
    <location>
        <begin position="212"/>
        <end position="307"/>
    </location>
</feature>
<accession>A0ABT0L5Z0</accession>
<dbReference type="InterPro" id="IPR033436">
    <property type="entry name" value="MucB/RseB_C"/>
</dbReference>
<feature type="signal peptide" evidence="5">
    <location>
        <begin position="1"/>
        <end position="17"/>
    </location>
</feature>
<keyword evidence="3 5" id="KW-0732">Signal</keyword>
<evidence type="ECO:0000256" key="4">
    <source>
        <dbReference type="ARBA" id="ARBA00022764"/>
    </source>
</evidence>
<dbReference type="EMBL" id="JAKIKS010000002">
    <property type="protein sequence ID" value="MCL1123106.1"/>
    <property type="molecule type" value="Genomic_DNA"/>
</dbReference>
<dbReference type="InterPro" id="IPR038484">
    <property type="entry name" value="MucB/RseB_C_sf"/>
</dbReference>
<evidence type="ECO:0000259" key="6">
    <source>
        <dbReference type="Pfam" id="PF03888"/>
    </source>
</evidence>
<evidence type="ECO:0000256" key="3">
    <source>
        <dbReference type="ARBA" id="ARBA00022729"/>
    </source>
</evidence>
<dbReference type="CDD" id="cd16327">
    <property type="entry name" value="RseB"/>
    <property type="match status" value="1"/>
</dbReference>
<evidence type="ECO:0000259" key="7">
    <source>
        <dbReference type="Pfam" id="PF17188"/>
    </source>
</evidence>
<protein>
    <submittedName>
        <fullName evidence="8">MucB/RseB C-terminal domain-containing protein</fullName>
    </submittedName>
</protein>